<feature type="signal peptide" evidence="4">
    <location>
        <begin position="1"/>
        <end position="20"/>
    </location>
</feature>
<sequence length="298" mass="33727">RGNFCIFCILLLLLPSLSHAVSISQTPRDALQKAGSPFEITCEHDSNNDYMFWYRQDQNWSLRLIAYSYGVGFEENEKDFEAGYKVKRHSITLFTLEIERPEERDTAVYFCATSLAPYFGKGTKLTVLEHDLKTPTVKVLPPSPQQICNKATVTLVCVVTNFYPDHVEVNWKFNGVDVGTVGVSTDDRALQAPDGKTYSITSRFLTTKKRWFNTKNTFTCVTKFYNGTRDEFFQGSINGDKVSLMVSLSLSLSLSPSLETVKQDALWAKLSYGILIAKSFFYGLFVFAVVWKLRVSLA</sequence>
<reference evidence="6" key="3">
    <citation type="submission" date="2025-09" db="UniProtKB">
        <authorList>
            <consortium name="Ensembl"/>
        </authorList>
    </citation>
    <scope>IDENTIFICATION</scope>
</reference>
<evidence type="ECO:0000256" key="1">
    <source>
        <dbReference type="ARBA" id="ARBA00022729"/>
    </source>
</evidence>
<accession>A0A8C9RCH7</accession>
<dbReference type="InterPro" id="IPR050413">
    <property type="entry name" value="TCR_beta_variable"/>
</dbReference>
<keyword evidence="3" id="KW-0812">Transmembrane</keyword>
<keyword evidence="3" id="KW-0472">Membrane</keyword>
<dbReference type="InterPro" id="IPR007110">
    <property type="entry name" value="Ig-like_dom"/>
</dbReference>
<dbReference type="SUPFAM" id="SSF48726">
    <property type="entry name" value="Immunoglobulin"/>
    <property type="match status" value="2"/>
</dbReference>
<dbReference type="Gene3D" id="2.60.40.10">
    <property type="entry name" value="Immunoglobulins"/>
    <property type="match status" value="2"/>
</dbReference>
<dbReference type="Pfam" id="PF07654">
    <property type="entry name" value="C1-set"/>
    <property type="match status" value="1"/>
</dbReference>
<dbReference type="GO" id="GO:0005886">
    <property type="term" value="C:plasma membrane"/>
    <property type="evidence" value="ECO:0007669"/>
    <property type="project" value="TreeGrafter"/>
</dbReference>
<keyword evidence="3" id="KW-1133">Transmembrane helix</keyword>
<dbReference type="Pfam" id="PF07686">
    <property type="entry name" value="V-set"/>
    <property type="match status" value="1"/>
</dbReference>
<feature type="domain" description="Ig-like" evidence="5">
    <location>
        <begin position="135"/>
        <end position="238"/>
    </location>
</feature>
<evidence type="ECO:0000256" key="4">
    <source>
        <dbReference type="SAM" id="SignalP"/>
    </source>
</evidence>
<keyword evidence="7" id="KW-1185">Reference proteome</keyword>
<dbReference type="SMART" id="SM00407">
    <property type="entry name" value="IGc1"/>
    <property type="match status" value="1"/>
</dbReference>
<dbReference type="Ensembl" id="ENSSFOT00015010280.2">
    <property type="protein sequence ID" value="ENSSFOP00015010142.2"/>
    <property type="gene ID" value="ENSSFOG00015027803.1"/>
</dbReference>
<dbReference type="GO" id="GO:0002376">
    <property type="term" value="P:immune system process"/>
    <property type="evidence" value="ECO:0007669"/>
    <property type="project" value="UniProtKB-KW"/>
</dbReference>
<dbReference type="SMART" id="SM00409">
    <property type="entry name" value="IG"/>
    <property type="match status" value="1"/>
</dbReference>
<keyword evidence="1 4" id="KW-0732">Signal</keyword>
<dbReference type="GeneTree" id="ENSGT00940000164625"/>
<feature type="domain" description="Ig-like" evidence="5">
    <location>
        <begin position="15"/>
        <end position="114"/>
    </location>
</feature>
<evidence type="ECO:0000313" key="7">
    <source>
        <dbReference type="Proteomes" id="UP000694397"/>
    </source>
</evidence>
<dbReference type="InterPro" id="IPR003599">
    <property type="entry name" value="Ig_sub"/>
</dbReference>
<dbReference type="PANTHER" id="PTHR23268:SF28">
    <property type="entry name" value="T CELL RECEPTOR BETA VARIABLE 19"/>
    <property type="match status" value="1"/>
</dbReference>
<dbReference type="InterPro" id="IPR003597">
    <property type="entry name" value="Ig_C1-set"/>
</dbReference>
<organism evidence="6 7">
    <name type="scientific">Scleropages formosus</name>
    <name type="common">Asian bonytongue</name>
    <name type="synonym">Osteoglossum formosum</name>
    <dbReference type="NCBI Taxonomy" id="113540"/>
    <lineage>
        <taxon>Eukaryota</taxon>
        <taxon>Metazoa</taxon>
        <taxon>Chordata</taxon>
        <taxon>Craniata</taxon>
        <taxon>Vertebrata</taxon>
        <taxon>Euteleostomi</taxon>
        <taxon>Actinopterygii</taxon>
        <taxon>Neopterygii</taxon>
        <taxon>Teleostei</taxon>
        <taxon>Osteoglossocephala</taxon>
        <taxon>Osteoglossomorpha</taxon>
        <taxon>Osteoglossiformes</taxon>
        <taxon>Osteoglossidae</taxon>
        <taxon>Scleropages</taxon>
    </lineage>
</organism>
<dbReference type="PANTHER" id="PTHR23268">
    <property type="entry name" value="T-CELL RECEPTOR BETA CHAIN"/>
    <property type="match status" value="1"/>
</dbReference>
<feature type="transmembrane region" description="Helical" evidence="3">
    <location>
        <begin position="270"/>
        <end position="291"/>
    </location>
</feature>
<dbReference type="AlphaFoldDB" id="A0A8C9RCH7"/>
<dbReference type="GO" id="GO:0007166">
    <property type="term" value="P:cell surface receptor signaling pathway"/>
    <property type="evidence" value="ECO:0007669"/>
    <property type="project" value="TreeGrafter"/>
</dbReference>
<proteinExistence type="predicted"/>
<dbReference type="OrthoDB" id="9049585at2759"/>
<evidence type="ECO:0000259" key="5">
    <source>
        <dbReference type="PROSITE" id="PS50835"/>
    </source>
</evidence>
<reference evidence="6" key="2">
    <citation type="submission" date="2025-08" db="UniProtKB">
        <authorList>
            <consortium name="Ensembl"/>
        </authorList>
    </citation>
    <scope>IDENTIFICATION</scope>
</reference>
<evidence type="ECO:0000256" key="3">
    <source>
        <dbReference type="SAM" id="Phobius"/>
    </source>
</evidence>
<dbReference type="PROSITE" id="PS50835">
    <property type="entry name" value="IG_LIKE"/>
    <property type="match status" value="2"/>
</dbReference>
<dbReference type="InterPro" id="IPR013106">
    <property type="entry name" value="Ig_V-set"/>
</dbReference>
<evidence type="ECO:0000313" key="6">
    <source>
        <dbReference type="Ensembl" id="ENSSFOP00015010142.2"/>
    </source>
</evidence>
<reference evidence="6 7" key="1">
    <citation type="submission" date="2019-04" db="EMBL/GenBank/DDBJ databases">
        <authorList>
            <consortium name="Wellcome Sanger Institute Data Sharing"/>
        </authorList>
    </citation>
    <scope>NUCLEOTIDE SEQUENCE [LARGE SCALE GENOMIC DNA]</scope>
</reference>
<protein>
    <recommendedName>
        <fullName evidence="5">Ig-like domain-containing protein</fullName>
    </recommendedName>
</protein>
<feature type="chain" id="PRO_5034597015" description="Ig-like domain-containing protein" evidence="4">
    <location>
        <begin position="21"/>
        <end position="298"/>
    </location>
</feature>
<dbReference type="InterPro" id="IPR013783">
    <property type="entry name" value="Ig-like_fold"/>
</dbReference>
<dbReference type="Proteomes" id="UP000694397">
    <property type="component" value="Chromosome 15"/>
</dbReference>
<dbReference type="InterPro" id="IPR036179">
    <property type="entry name" value="Ig-like_dom_sf"/>
</dbReference>
<name>A0A8C9RCH7_SCLFO</name>
<evidence type="ECO:0000256" key="2">
    <source>
        <dbReference type="ARBA" id="ARBA00022859"/>
    </source>
</evidence>
<keyword evidence="2" id="KW-0391">Immunity</keyword>